<dbReference type="InterPro" id="IPR001312">
    <property type="entry name" value="Hexokinase"/>
</dbReference>
<keyword evidence="10" id="KW-0547">Nucleotide-binding</keyword>
<evidence type="ECO:0000256" key="18">
    <source>
        <dbReference type="ARBA" id="ARBA00044613"/>
    </source>
</evidence>
<dbReference type="GO" id="GO:0006006">
    <property type="term" value="P:glucose metabolic process"/>
    <property type="evidence" value="ECO:0007669"/>
    <property type="project" value="TreeGrafter"/>
</dbReference>
<evidence type="ECO:0000313" key="26">
    <source>
        <dbReference type="Proteomes" id="UP000472272"/>
    </source>
</evidence>
<dbReference type="GO" id="GO:0004340">
    <property type="term" value="F:glucokinase activity"/>
    <property type="evidence" value="ECO:0007669"/>
    <property type="project" value="TreeGrafter"/>
</dbReference>
<dbReference type="PANTHER" id="PTHR19443">
    <property type="entry name" value="HEXOKINASE"/>
    <property type="match status" value="1"/>
</dbReference>
<dbReference type="GO" id="GO:0008865">
    <property type="term" value="F:fructokinase activity"/>
    <property type="evidence" value="ECO:0007669"/>
    <property type="project" value="TreeGrafter"/>
</dbReference>
<dbReference type="GO" id="GO:0005741">
    <property type="term" value="C:mitochondrial outer membrane"/>
    <property type="evidence" value="ECO:0007669"/>
    <property type="project" value="UniProtKB-SubCell"/>
</dbReference>
<dbReference type="GO" id="GO:0019158">
    <property type="term" value="F:mannokinase activity"/>
    <property type="evidence" value="ECO:0007669"/>
    <property type="project" value="TreeGrafter"/>
</dbReference>
<evidence type="ECO:0000256" key="9">
    <source>
        <dbReference type="ARBA" id="ARBA00022737"/>
    </source>
</evidence>
<evidence type="ECO:0000259" key="24">
    <source>
        <dbReference type="Pfam" id="PF03727"/>
    </source>
</evidence>
<comment type="similarity">
    <text evidence="5">Belongs to the hexokinase family.</text>
</comment>
<dbReference type="GO" id="GO:0005829">
    <property type="term" value="C:cytosol"/>
    <property type="evidence" value="ECO:0007669"/>
    <property type="project" value="UniProtKB-SubCell"/>
</dbReference>
<feature type="domain" description="Hexokinase C-terminal" evidence="24">
    <location>
        <begin position="228"/>
        <end position="344"/>
    </location>
</feature>
<sequence>MNSEQKKLLEAALMRSQCNESKIQKHVQAFHLPQEQLQHVRDSLYSAMQTGLKEKVKDSLPLPMLPSYVCTLTDGTETGDFLGLEMKKDQVKVMLLQLSDRKDDPVVMKKKDFPITENIVNGSGEQLFEFLAKCVATFLDGLSLNTKNLSLCFCFPFPCEHIALNQCKLIRWSKDCRWPGVEGHDVAQLLQTALNQTCKNYQIEVIAVINDSVGTLLSCHSEKEPCEVGLVIDAGTNCGYVEELQHIAGLEHGAGCMCINTEWSSFGKLGELNDITTEFDLQMDKQSMDRGKNMFEKLVGSIYLCDTIRVTLATLAEKGDIFSGVLTPTLLTKGKMELQDIVDIIEYGQILQETLKSLAPDCTVTFATSEHGCVFGAARVAAATLRLKHQQEGVAQVLAPFRLSMSDMDTLRTMMRQEMEKGLSKETHSTATVRMLPTYVRHLPDGTERGEFLALDLGGTNFRVLMVQVKSKEEGGVHMVSETYTIPPEVAQSNAIELFDHIVQCINDFHSKHSIVGRTLPLGFTFSFPCSQTNLDKGILLRWTKGFSATGCVGEDVVQLLREAVKRQTDIDIDVVAIVNDTVGTMMACAYVDPNCEIGLIVGTGTNACYMEEMRNVGTVEGDEGRMCINMEWGAFGDNGCLEHYITQFDEKVDAESINAGQQRYEKLISGMYLGEIVRYILLELTMRKVIFRGRPSEVLKTKNIFPTKFLTNVEDTPGHHYVCNILEEYGLSVSTEDALVVKDVCRAVSSRAAKMCAVGISAVVEKIRENRRVSKLDITVGVDGTLYKMHPYFATKLHKTTALIAPNCNVKFLLSEDGSGKGAALIAAVAHK</sequence>
<dbReference type="Ensembl" id="ENSPMRT00000012863.1">
    <property type="protein sequence ID" value="ENSPMRP00000012048.1"/>
    <property type="gene ID" value="ENSPMRG00000008040.1"/>
</dbReference>
<dbReference type="Pfam" id="PF00349">
    <property type="entry name" value="Hexokinase_1"/>
    <property type="match status" value="2"/>
</dbReference>
<feature type="domain" description="Hexokinase N-terminal" evidence="23">
    <location>
        <begin position="23"/>
        <end position="220"/>
    </location>
</feature>
<dbReference type="InterPro" id="IPR022673">
    <property type="entry name" value="Hexokinase_C"/>
</dbReference>
<dbReference type="GeneTree" id="ENSGT00950000182787"/>
<evidence type="ECO:0000256" key="13">
    <source>
        <dbReference type="ARBA" id="ARBA00022840"/>
    </source>
</evidence>
<dbReference type="AlphaFoldDB" id="A0A670IJ57"/>
<comment type="pathway">
    <text evidence="3">Carbohydrate degradation; glycolysis; D-glyceraldehyde 3-phosphate and glycerone phosphate from D-glucose: step 1/4.</text>
</comment>
<evidence type="ECO:0000256" key="6">
    <source>
        <dbReference type="ARBA" id="ARBA00012324"/>
    </source>
</evidence>
<dbReference type="Pfam" id="PF03727">
    <property type="entry name" value="Hexokinase_2"/>
    <property type="match status" value="2"/>
</dbReference>
<dbReference type="PROSITE" id="PS00378">
    <property type="entry name" value="HEXOKINASE_1"/>
    <property type="match status" value="1"/>
</dbReference>
<evidence type="ECO:0000256" key="10">
    <source>
        <dbReference type="ARBA" id="ARBA00022741"/>
    </source>
</evidence>
<evidence type="ECO:0000256" key="12">
    <source>
        <dbReference type="ARBA" id="ARBA00022787"/>
    </source>
</evidence>
<dbReference type="PRINTS" id="PR00475">
    <property type="entry name" value="HEXOKINASE"/>
</dbReference>
<dbReference type="Proteomes" id="UP000472272">
    <property type="component" value="Chromosome 2"/>
</dbReference>
<comment type="subunit">
    <text evidence="20">Monomer. Interacts with TIGAR; the interaction increases hexokinase activity in a hypoxia- and HIF1A-dependent manner.</text>
</comment>
<reference evidence="25 26" key="1">
    <citation type="journal article" date="2019" name="Proc. Natl. Acad. Sci. U.S.A.">
        <title>Regulatory changes in pterin and carotenoid genes underlie balanced color polymorphisms in the wall lizard.</title>
        <authorList>
            <person name="Andrade P."/>
            <person name="Pinho C."/>
            <person name="Perez I de Lanuza G."/>
            <person name="Afonso S."/>
            <person name="Brejcha J."/>
            <person name="Rubin C.J."/>
            <person name="Wallerman O."/>
            <person name="Pereira P."/>
            <person name="Sabatino S.J."/>
            <person name="Bellati A."/>
            <person name="Pellitteri-Rosa D."/>
            <person name="Bosakova Z."/>
            <person name="Bunikis I."/>
            <person name="Carretero M.A."/>
            <person name="Feiner N."/>
            <person name="Marsik P."/>
            <person name="Pauperio F."/>
            <person name="Salvi D."/>
            <person name="Soler L."/>
            <person name="While G.M."/>
            <person name="Uller T."/>
            <person name="Font E."/>
            <person name="Andersson L."/>
            <person name="Carneiro M."/>
        </authorList>
    </citation>
    <scope>NUCLEOTIDE SEQUENCE</scope>
</reference>
<evidence type="ECO:0000256" key="16">
    <source>
        <dbReference type="ARBA" id="ARBA00039453"/>
    </source>
</evidence>
<dbReference type="PANTHER" id="PTHR19443:SF1">
    <property type="entry name" value="HEXOKINASE-3"/>
    <property type="match status" value="1"/>
</dbReference>
<dbReference type="Gene3D" id="3.30.420.40">
    <property type="match status" value="2"/>
</dbReference>
<evidence type="ECO:0000256" key="7">
    <source>
        <dbReference type="ARBA" id="ARBA00022533"/>
    </source>
</evidence>
<comment type="function">
    <text evidence="19">Catalyzes the phosphorylation of hexose, such as D-glucose and D-fructose, to hexose 6-phosphate (D-glucose 6-phosphate and D-fructose 6-phosphate, respectively). Mediates the initial step of glycolysis by catalyzing phosphorylation of D-glucose to D-glucose 6-phosphate. Plays a key role in maintaining the integrity of the outer mitochondrial membrane by preventing the release of apoptogenic molecules from the intermembrane space and subsequent apoptosis.</text>
</comment>
<evidence type="ECO:0000256" key="2">
    <source>
        <dbReference type="ARBA" id="ARBA00004514"/>
    </source>
</evidence>
<keyword evidence="12" id="KW-0496">Mitochondrion</keyword>
<proteinExistence type="inferred from homology"/>
<name>A0A670IJ57_PODMU</name>
<comment type="catalytic activity">
    <reaction evidence="18">
        <text>a D-hexose + ATP = a D-hexose 6-phosphate + ADP + H(+)</text>
        <dbReference type="Rhea" id="RHEA:22740"/>
        <dbReference type="ChEBI" id="CHEBI:4194"/>
        <dbReference type="ChEBI" id="CHEBI:15378"/>
        <dbReference type="ChEBI" id="CHEBI:30616"/>
        <dbReference type="ChEBI" id="CHEBI:229467"/>
        <dbReference type="ChEBI" id="CHEBI:456216"/>
        <dbReference type="EC" id="2.7.1.1"/>
    </reaction>
    <physiologicalReaction direction="left-to-right" evidence="18">
        <dbReference type="Rhea" id="RHEA:22741"/>
    </physiologicalReaction>
</comment>
<comment type="catalytic activity">
    <reaction evidence="22">
        <text>D-glucose + ATP = D-glucose 6-phosphate + ADP + H(+)</text>
        <dbReference type="Rhea" id="RHEA:17825"/>
        <dbReference type="ChEBI" id="CHEBI:4167"/>
        <dbReference type="ChEBI" id="CHEBI:15378"/>
        <dbReference type="ChEBI" id="CHEBI:30616"/>
        <dbReference type="ChEBI" id="CHEBI:61548"/>
        <dbReference type="ChEBI" id="CHEBI:456216"/>
        <dbReference type="EC" id="2.7.1.1"/>
    </reaction>
    <physiologicalReaction direction="left-to-right" evidence="22">
        <dbReference type="Rhea" id="RHEA:17826"/>
    </physiologicalReaction>
</comment>
<evidence type="ECO:0000259" key="23">
    <source>
        <dbReference type="Pfam" id="PF00349"/>
    </source>
</evidence>
<keyword evidence="26" id="KW-1185">Reference proteome</keyword>
<reference evidence="25" key="2">
    <citation type="submission" date="2025-08" db="UniProtKB">
        <authorList>
            <consortium name="Ensembl"/>
        </authorList>
    </citation>
    <scope>IDENTIFICATION</scope>
</reference>
<keyword evidence="9" id="KW-0677">Repeat</keyword>
<gene>
    <name evidence="25" type="primary">HK3</name>
</gene>
<evidence type="ECO:0000256" key="8">
    <source>
        <dbReference type="ARBA" id="ARBA00022679"/>
    </source>
</evidence>
<comment type="catalytic activity">
    <reaction evidence="21">
        <text>D-fructose + ATP = D-fructose 6-phosphate + ADP + H(+)</text>
        <dbReference type="Rhea" id="RHEA:16125"/>
        <dbReference type="ChEBI" id="CHEBI:15378"/>
        <dbReference type="ChEBI" id="CHEBI:30616"/>
        <dbReference type="ChEBI" id="CHEBI:37721"/>
        <dbReference type="ChEBI" id="CHEBI:61527"/>
        <dbReference type="ChEBI" id="CHEBI:456216"/>
        <dbReference type="EC" id="2.7.1.1"/>
    </reaction>
    <physiologicalReaction direction="left-to-right" evidence="21">
        <dbReference type="Rhea" id="RHEA:16126"/>
    </physiologicalReaction>
</comment>
<comment type="pathway">
    <text evidence="4">Carbohydrate metabolism; hexose metabolism.</text>
</comment>
<dbReference type="FunFam" id="3.30.420.40:FF:000805">
    <property type="entry name" value="Hexokinase-2"/>
    <property type="match status" value="1"/>
</dbReference>
<feature type="domain" description="Hexokinase C-terminal" evidence="24">
    <location>
        <begin position="597"/>
        <end position="830"/>
    </location>
</feature>
<keyword evidence="11" id="KW-0418">Kinase</keyword>
<evidence type="ECO:0000256" key="17">
    <source>
        <dbReference type="ARBA" id="ARBA00041371"/>
    </source>
</evidence>
<evidence type="ECO:0000256" key="4">
    <source>
        <dbReference type="ARBA" id="ARBA00005028"/>
    </source>
</evidence>
<dbReference type="UniPathway" id="UPA00242"/>
<organism evidence="25 26">
    <name type="scientific">Podarcis muralis</name>
    <name type="common">Wall lizard</name>
    <name type="synonym">Lacerta muralis</name>
    <dbReference type="NCBI Taxonomy" id="64176"/>
    <lineage>
        <taxon>Eukaryota</taxon>
        <taxon>Metazoa</taxon>
        <taxon>Chordata</taxon>
        <taxon>Craniata</taxon>
        <taxon>Vertebrata</taxon>
        <taxon>Euteleostomi</taxon>
        <taxon>Lepidosauria</taxon>
        <taxon>Squamata</taxon>
        <taxon>Bifurcata</taxon>
        <taxon>Unidentata</taxon>
        <taxon>Episquamata</taxon>
        <taxon>Laterata</taxon>
        <taxon>Lacertibaenia</taxon>
        <taxon>Lacertidae</taxon>
        <taxon>Podarcis</taxon>
    </lineage>
</organism>
<evidence type="ECO:0000256" key="20">
    <source>
        <dbReference type="ARBA" id="ARBA00047013"/>
    </source>
</evidence>
<evidence type="ECO:0000256" key="11">
    <source>
        <dbReference type="ARBA" id="ARBA00022777"/>
    </source>
</evidence>
<comment type="subcellular location">
    <subcellularLocation>
        <location evidence="2">Cytoplasm</location>
        <location evidence="2">Cytosol</location>
    </subcellularLocation>
    <subcellularLocation>
        <location evidence="1">Mitochondrion outer membrane</location>
        <topology evidence="1">Peripheral membrane protein</topology>
    </subcellularLocation>
</comment>
<keyword evidence="7" id="KW-0021">Allosteric enzyme</keyword>
<feature type="domain" description="Hexokinase N-terminal" evidence="23">
    <location>
        <begin position="394"/>
        <end position="591"/>
    </location>
</feature>
<protein>
    <recommendedName>
        <fullName evidence="16">Hexokinase-2</fullName>
        <ecNumber evidence="6">2.7.1.1</ecNumber>
    </recommendedName>
    <alternativeName>
        <fullName evidence="17">Hexokinase type II</fullName>
    </alternativeName>
</protein>
<keyword evidence="12" id="KW-1000">Mitochondrion outer membrane</keyword>
<dbReference type="InterPro" id="IPR043129">
    <property type="entry name" value="ATPase_NBD"/>
</dbReference>
<dbReference type="InterPro" id="IPR022672">
    <property type="entry name" value="Hexokinase_N"/>
</dbReference>
<evidence type="ECO:0000256" key="5">
    <source>
        <dbReference type="ARBA" id="ARBA00009225"/>
    </source>
</evidence>
<evidence type="ECO:0000256" key="15">
    <source>
        <dbReference type="ARBA" id="ARBA00023152"/>
    </source>
</evidence>
<dbReference type="FunFam" id="3.30.420.40:FF:000015">
    <property type="entry name" value="Hexokinase 1"/>
    <property type="match status" value="1"/>
</dbReference>
<evidence type="ECO:0000313" key="25">
    <source>
        <dbReference type="Ensembl" id="ENSPMRP00000012048.1"/>
    </source>
</evidence>
<dbReference type="FunFam" id="3.40.367.20:FF:000001">
    <property type="entry name" value="Hexokinase 1"/>
    <property type="match status" value="1"/>
</dbReference>
<evidence type="ECO:0000256" key="21">
    <source>
        <dbReference type="ARBA" id="ARBA00047905"/>
    </source>
</evidence>
<evidence type="ECO:0000256" key="1">
    <source>
        <dbReference type="ARBA" id="ARBA00004450"/>
    </source>
</evidence>
<dbReference type="EC" id="2.7.1.1" evidence="6"/>
<dbReference type="GO" id="GO:0001678">
    <property type="term" value="P:intracellular glucose homeostasis"/>
    <property type="evidence" value="ECO:0007669"/>
    <property type="project" value="InterPro"/>
</dbReference>
<dbReference type="SUPFAM" id="SSF53067">
    <property type="entry name" value="Actin-like ATPase domain"/>
    <property type="match status" value="4"/>
</dbReference>
<dbReference type="GO" id="GO:0005524">
    <property type="term" value="F:ATP binding"/>
    <property type="evidence" value="ECO:0007669"/>
    <property type="project" value="UniProtKB-KW"/>
</dbReference>
<keyword evidence="14" id="KW-0007">Acetylation</keyword>
<reference evidence="25" key="3">
    <citation type="submission" date="2025-09" db="UniProtKB">
        <authorList>
            <consortium name="Ensembl"/>
        </authorList>
    </citation>
    <scope>IDENTIFICATION</scope>
</reference>
<keyword evidence="12" id="KW-0472">Membrane</keyword>
<dbReference type="GO" id="GO:0005536">
    <property type="term" value="F:D-glucose binding"/>
    <property type="evidence" value="ECO:0007669"/>
    <property type="project" value="InterPro"/>
</dbReference>
<evidence type="ECO:0000256" key="3">
    <source>
        <dbReference type="ARBA" id="ARBA00004888"/>
    </source>
</evidence>
<keyword evidence="8" id="KW-0808">Transferase</keyword>
<dbReference type="GO" id="GO:0006096">
    <property type="term" value="P:glycolytic process"/>
    <property type="evidence" value="ECO:0007669"/>
    <property type="project" value="UniProtKB-UniPathway"/>
</dbReference>
<keyword evidence="13" id="KW-0067">ATP-binding</keyword>
<dbReference type="CDD" id="cd24019">
    <property type="entry name" value="ASKHA_NBD_HK_meta"/>
    <property type="match status" value="1"/>
</dbReference>
<dbReference type="UniPathway" id="UPA00109">
    <property type="reaction ID" value="UER00180"/>
</dbReference>
<evidence type="ECO:0000256" key="22">
    <source>
        <dbReference type="ARBA" id="ARBA00048160"/>
    </source>
</evidence>
<evidence type="ECO:0000256" key="19">
    <source>
        <dbReference type="ARBA" id="ARBA00046097"/>
    </source>
</evidence>
<dbReference type="InterPro" id="IPR019807">
    <property type="entry name" value="Hexokinase_BS"/>
</dbReference>
<evidence type="ECO:0000256" key="14">
    <source>
        <dbReference type="ARBA" id="ARBA00022990"/>
    </source>
</evidence>
<keyword evidence="15" id="KW-0324">Glycolysis</keyword>
<dbReference type="Gene3D" id="3.40.367.20">
    <property type="match status" value="2"/>
</dbReference>
<dbReference type="PROSITE" id="PS51748">
    <property type="entry name" value="HEXOKINASE_2"/>
    <property type="match status" value="2"/>
</dbReference>
<accession>A0A670IJ57</accession>